<name>A0ABQ9Y6W0_9EUKA</name>
<evidence type="ECO:0000313" key="1">
    <source>
        <dbReference type="EMBL" id="KAK2959434.1"/>
    </source>
</evidence>
<gene>
    <name evidence="1" type="ORF">BLNAU_5483</name>
</gene>
<protein>
    <submittedName>
        <fullName evidence="1">Uncharacterized protein</fullName>
    </submittedName>
</protein>
<proteinExistence type="predicted"/>
<dbReference type="Proteomes" id="UP001281761">
    <property type="component" value="Unassembled WGS sequence"/>
</dbReference>
<evidence type="ECO:0000313" key="2">
    <source>
        <dbReference type="Proteomes" id="UP001281761"/>
    </source>
</evidence>
<comment type="caution">
    <text evidence="1">The sequence shown here is derived from an EMBL/GenBank/DDBJ whole genome shotgun (WGS) entry which is preliminary data.</text>
</comment>
<keyword evidence="2" id="KW-1185">Reference proteome</keyword>
<dbReference type="EMBL" id="JARBJD010000029">
    <property type="protein sequence ID" value="KAK2959434.1"/>
    <property type="molecule type" value="Genomic_DNA"/>
</dbReference>
<accession>A0ABQ9Y6W0</accession>
<reference evidence="1 2" key="1">
    <citation type="journal article" date="2022" name="bioRxiv">
        <title>Genomics of Preaxostyla Flagellates Illuminates Evolutionary Transitions and the Path Towards Mitochondrial Loss.</title>
        <authorList>
            <person name="Novak L.V.F."/>
            <person name="Treitli S.C."/>
            <person name="Pyrih J."/>
            <person name="Halakuc P."/>
            <person name="Pipaliya S.V."/>
            <person name="Vacek V."/>
            <person name="Brzon O."/>
            <person name="Soukal P."/>
            <person name="Eme L."/>
            <person name="Dacks J.B."/>
            <person name="Karnkowska A."/>
            <person name="Elias M."/>
            <person name="Hampl V."/>
        </authorList>
    </citation>
    <scope>NUCLEOTIDE SEQUENCE [LARGE SCALE GENOMIC DNA]</scope>
    <source>
        <strain evidence="1">NAU3</strain>
        <tissue evidence="1">Gut</tissue>
    </source>
</reference>
<sequence length="298" mass="35246">MHGTLSYVEGPVDSIGDIQDGCQACVDRAWNFIVNLTFSLTDPLKPSFQTIILDDPSFPDLILYSLQLSTKTIRENTIDAITNIVVDFPWMKERFMTANLFGRMFETVNFGSRPLWKSETLYLLTRFIASMMDTIGDDRVLHFEQYPHIRVSVFEPAKHFITFMFHNSDKLILDEEDNTRHEKHLCLIHSHIKNIELRSDEHDASFVSELVKWEMRAMVEMENEHRFKIVFGSMLNRTQEWRRNKRERQKRREVCLREEGWDDALELRVVGIEKDTNQSLVDLAEKFRRELAFNPNRR</sequence>
<organism evidence="1 2">
    <name type="scientific">Blattamonas nauphoetae</name>
    <dbReference type="NCBI Taxonomy" id="2049346"/>
    <lineage>
        <taxon>Eukaryota</taxon>
        <taxon>Metamonada</taxon>
        <taxon>Preaxostyla</taxon>
        <taxon>Oxymonadida</taxon>
        <taxon>Blattamonas</taxon>
    </lineage>
</organism>